<name>A0A851GMI6_9BACT</name>
<dbReference type="InterPro" id="IPR011990">
    <property type="entry name" value="TPR-like_helical_dom_sf"/>
</dbReference>
<dbReference type="InterPro" id="IPR019734">
    <property type="entry name" value="TPR_rpt"/>
</dbReference>
<feature type="signal peptide" evidence="2">
    <location>
        <begin position="1"/>
        <end position="22"/>
    </location>
</feature>
<dbReference type="Proteomes" id="UP000557872">
    <property type="component" value="Unassembled WGS sequence"/>
</dbReference>
<keyword evidence="1" id="KW-0802">TPR repeat</keyword>
<dbReference type="Gene3D" id="1.25.40.10">
    <property type="entry name" value="Tetratricopeptide repeat domain"/>
    <property type="match status" value="1"/>
</dbReference>
<dbReference type="RefSeq" id="WP_178932649.1">
    <property type="nucleotide sequence ID" value="NZ_JACBAZ010000004.1"/>
</dbReference>
<feature type="chain" id="PRO_5032560849" description="Tetratricopeptide repeat protein" evidence="2">
    <location>
        <begin position="23"/>
        <end position="254"/>
    </location>
</feature>
<protein>
    <recommendedName>
        <fullName evidence="5">Tetratricopeptide repeat protein</fullName>
    </recommendedName>
</protein>
<sequence length="254" mass="29170">MKPSITALLLTLGLASPMFVHAQDAPAKKPASLEEINQEFSNLPKKTREEYAQKIIKVQNLFNQKRIFDALEKIDELDKIYPNHPAALNIKGACYVEIRAFDKANAIFSEILRVSPNNTNVLFNLAEVDFVTKNWESAEKRFEKIIPLLPKQNKAMIRLCEFKLLLCKLKLDKKEEALALKNKHDAWDDSPFYYFSRAAIAYDADDKIGAEKELRNARYVWKNDAALAAWQDTLIEFGYIRSFYGGDTEESQED</sequence>
<evidence type="ECO:0000256" key="1">
    <source>
        <dbReference type="PROSITE-ProRule" id="PRU00339"/>
    </source>
</evidence>
<gene>
    <name evidence="3" type="ORF">HW115_10440</name>
</gene>
<proteinExistence type="predicted"/>
<organism evidence="3 4">
    <name type="scientific">Oceaniferula marina</name>
    <dbReference type="NCBI Taxonomy" id="2748318"/>
    <lineage>
        <taxon>Bacteria</taxon>
        <taxon>Pseudomonadati</taxon>
        <taxon>Verrucomicrobiota</taxon>
        <taxon>Verrucomicrobiia</taxon>
        <taxon>Verrucomicrobiales</taxon>
        <taxon>Verrucomicrobiaceae</taxon>
        <taxon>Oceaniferula</taxon>
    </lineage>
</organism>
<evidence type="ECO:0000256" key="2">
    <source>
        <dbReference type="SAM" id="SignalP"/>
    </source>
</evidence>
<keyword evidence="4" id="KW-1185">Reference proteome</keyword>
<keyword evidence="2" id="KW-0732">Signal</keyword>
<feature type="repeat" description="TPR" evidence="1">
    <location>
        <begin position="85"/>
        <end position="118"/>
    </location>
</feature>
<evidence type="ECO:0000313" key="3">
    <source>
        <dbReference type="EMBL" id="NWK56030.1"/>
    </source>
</evidence>
<comment type="caution">
    <text evidence="3">The sequence shown here is derived from an EMBL/GenBank/DDBJ whole genome shotgun (WGS) entry which is preliminary data.</text>
</comment>
<dbReference type="AlphaFoldDB" id="A0A851GMI6"/>
<dbReference type="PROSITE" id="PS50005">
    <property type="entry name" value="TPR"/>
    <property type="match status" value="2"/>
</dbReference>
<accession>A0A851GMI6</accession>
<dbReference type="EMBL" id="JACBAZ010000004">
    <property type="protein sequence ID" value="NWK56030.1"/>
    <property type="molecule type" value="Genomic_DNA"/>
</dbReference>
<dbReference type="SUPFAM" id="SSF48452">
    <property type="entry name" value="TPR-like"/>
    <property type="match status" value="1"/>
</dbReference>
<dbReference type="Pfam" id="PF14559">
    <property type="entry name" value="TPR_19"/>
    <property type="match status" value="1"/>
</dbReference>
<reference evidence="3 4" key="1">
    <citation type="submission" date="2020-07" db="EMBL/GenBank/DDBJ databases">
        <title>Roseicoccus Jingziensis gen. nov., sp. nov., isolated from coastal seawater.</title>
        <authorList>
            <person name="Feng X."/>
        </authorList>
    </citation>
    <scope>NUCLEOTIDE SEQUENCE [LARGE SCALE GENOMIC DNA]</scope>
    <source>
        <strain evidence="3 4">N1E253</strain>
    </source>
</reference>
<evidence type="ECO:0000313" key="4">
    <source>
        <dbReference type="Proteomes" id="UP000557872"/>
    </source>
</evidence>
<evidence type="ECO:0008006" key="5">
    <source>
        <dbReference type="Google" id="ProtNLM"/>
    </source>
</evidence>
<feature type="repeat" description="TPR" evidence="1">
    <location>
        <begin position="119"/>
        <end position="152"/>
    </location>
</feature>